<dbReference type="PANTHER" id="PTHR47634:SF9">
    <property type="entry name" value="PROTEIN KINASE DOMAIN-CONTAINING PROTEIN-RELATED"/>
    <property type="match status" value="1"/>
</dbReference>
<evidence type="ECO:0000259" key="11">
    <source>
        <dbReference type="PROSITE" id="PS50011"/>
    </source>
</evidence>
<keyword evidence="4 9" id="KW-0547">Nucleotide-binding</keyword>
<keyword evidence="5" id="KW-0418">Kinase</keyword>
<dbReference type="Pfam" id="PF00069">
    <property type="entry name" value="Pkinase"/>
    <property type="match status" value="2"/>
</dbReference>
<evidence type="ECO:0000256" key="10">
    <source>
        <dbReference type="SAM" id="MobiDB-lite"/>
    </source>
</evidence>
<dbReference type="EMBL" id="JAKMXF010000321">
    <property type="protein sequence ID" value="KAI6649140.1"/>
    <property type="molecule type" value="Genomic_DNA"/>
</dbReference>
<dbReference type="GO" id="GO:0005737">
    <property type="term" value="C:cytoplasm"/>
    <property type="evidence" value="ECO:0007669"/>
    <property type="project" value="TreeGrafter"/>
</dbReference>
<evidence type="ECO:0000313" key="13">
    <source>
        <dbReference type="Proteomes" id="UP001165289"/>
    </source>
</evidence>
<evidence type="ECO:0000256" key="3">
    <source>
        <dbReference type="ARBA" id="ARBA00022679"/>
    </source>
</evidence>
<name>A0AAV7JJP2_9METZ</name>
<keyword evidence="3" id="KW-0808">Transferase</keyword>
<dbReference type="GO" id="GO:0004674">
    <property type="term" value="F:protein serine/threonine kinase activity"/>
    <property type="evidence" value="ECO:0007669"/>
    <property type="project" value="UniProtKB-KW"/>
</dbReference>
<feature type="compositionally biased region" description="Basic and acidic residues" evidence="10">
    <location>
        <begin position="31"/>
        <end position="46"/>
    </location>
</feature>
<dbReference type="EC" id="2.7.11.1" evidence="1"/>
<keyword evidence="2" id="KW-0723">Serine/threonine-protein kinase</keyword>
<dbReference type="GO" id="GO:0005524">
    <property type="term" value="F:ATP binding"/>
    <property type="evidence" value="ECO:0007669"/>
    <property type="project" value="UniProtKB-UniRule"/>
</dbReference>
<comment type="catalytic activity">
    <reaction evidence="8">
        <text>L-seryl-[protein] + ATP = O-phospho-L-seryl-[protein] + ADP + H(+)</text>
        <dbReference type="Rhea" id="RHEA:17989"/>
        <dbReference type="Rhea" id="RHEA-COMP:9863"/>
        <dbReference type="Rhea" id="RHEA-COMP:11604"/>
        <dbReference type="ChEBI" id="CHEBI:15378"/>
        <dbReference type="ChEBI" id="CHEBI:29999"/>
        <dbReference type="ChEBI" id="CHEBI:30616"/>
        <dbReference type="ChEBI" id="CHEBI:83421"/>
        <dbReference type="ChEBI" id="CHEBI:456216"/>
        <dbReference type="EC" id="2.7.11.1"/>
    </reaction>
</comment>
<dbReference type="InterPro" id="IPR000719">
    <property type="entry name" value="Prot_kinase_dom"/>
</dbReference>
<dbReference type="SUPFAM" id="SSF56112">
    <property type="entry name" value="Protein kinase-like (PK-like)"/>
    <property type="match status" value="1"/>
</dbReference>
<dbReference type="Proteomes" id="UP001165289">
    <property type="component" value="Unassembled WGS sequence"/>
</dbReference>
<evidence type="ECO:0000256" key="8">
    <source>
        <dbReference type="ARBA" id="ARBA00048679"/>
    </source>
</evidence>
<evidence type="ECO:0000256" key="6">
    <source>
        <dbReference type="ARBA" id="ARBA00022840"/>
    </source>
</evidence>
<reference evidence="12 13" key="1">
    <citation type="journal article" date="2023" name="BMC Biol.">
        <title>The compact genome of the sponge Oopsacas minuta (Hexactinellida) is lacking key metazoan core genes.</title>
        <authorList>
            <person name="Santini S."/>
            <person name="Schenkelaars Q."/>
            <person name="Jourda C."/>
            <person name="Duchesne M."/>
            <person name="Belahbib H."/>
            <person name="Rocher C."/>
            <person name="Selva M."/>
            <person name="Riesgo A."/>
            <person name="Vervoort M."/>
            <person name="Leys S.P."/>
            <person name="Kodjabachian L."/>
            <person name="Le Bivic A."/>
            <person name="Borchiellini C."/>
            <person name="Claverie J.M."/>
            <person name="Renard E."/>
        </authorList>
    </citation>
    <scope>NUCLEOTIDE SEQUENCE [LARGE SCALE GENOMIC DNA]</scope>
    <source>
        <strain evidence="12">SPO-2</strain>
    </source>
</reference>
<dbReference type="Gene3D" id="1.10.510.10">
    <property type="entry name" value="Transferase(Phosphotransferase) domain 1"/>
    <property type="match status" value="1"/>
</dbReference>
<dbReference type="FunFam" id="1.10.510.10:FF:001037">
    <property type="entry name" value="SRSF protein kinase 2"/>
    <property type="match status" value="1"/>
</dbReference>
<keyword evidence="13" id="KW-1185">Reference proteome</keyword>
<dbReference type="InterPro" id="IPR017441">
    <property type="entry name" value="Protein_kinase_ATP_BS"/>
</dbReference>
<dbReference type="InterPro" id="IPR008271">
    <property type="entry name" value="Ser/Thr_kinase_AS"/>
</dbReference>
<evidence type="ECO:0000256" key="9">
    <source>
        <dbReference type="PROSITE-ProRule" id="PRU10141"/>
    </source>
</evidence>
<evidence type="ECO:0000256" key="5">
    <source>
        <dbReference type="ARBA" id="ARBA00022777"/>
    </source>
</evidence>
<accession>A0AAV7JJP2</accession>
<evidence type="ECO:0000313" key="12">
    <source>
        <dbReference type="EMBL" id="KAI6649140.1"/>
    </source>
</evidence>
<dbReference type="GO" id="GO:0000245">
    <property type="term" value="P:spliceosomal complex assembly"/>
    <property type="evidence" value="ECO:0007669"/>
    <property type="project" value="TreeGrafter"/>
</dbReference>
<protein>
    <recommendedName>
        <fullName evidence="1">non-specific serine/threonine protein kinase</fullName>
        <ecNumber evidence="1">2.7.11.1</ecNumber>
    </recommendedName>
</protein>
<feature type="domain" description="Protein kinase" evidence="11">
    <location>
        <begin position="90"/>
        <end position="590"/>
    </location>
</feature>
<feature type="region of interest" description="Disordered" evidence="10">
    <location>
        <begin position="1"/>
        <end position="49"/>
    </location>
</feature>
<dbReference type="GO" id="GO:0005634">
    <property type="term" value="C:nucleus"/>
    <property type="evidence" value="ECO:0007669"/>
    <property type="project" value="TreeGrafter"/>
</dbReference>
<dbReference type="Gene3D" id="3.30.200.20">
    <property type="entry name" value="Phosphorylase Kinase, domain 1"/>
    <property type="match status" value="1"/>
</dbReference>
<comment type="caution">
    <text evidence="12">The sequence shown here is derived from an EMBL/GenBank/DDBJ whole genome shotgun (WGS) entry which is preliminary data.</text>
</comment>
<dbReference type="InterPro" id="IPR051334">
    <property type="entry name" value="SRPK"/>
</dbReference>
<gene>
    <name evidence="12" type="ORF">LOD99_11509</name>
</gene>
<dbReference type="PANTHER" id="PTHR47634">
    <property type="entry name" value="PROTEIN KINASE DOMAIN-CONTAINING PROTEIN-RELATED"/>
    <property type="match status" value="1"/>
</dbReference>
<sequence>MSRQGIPKKALIRQKKNGARITRLKPPPDSSEDRSRSSSADSERGFLEGPLDPQLFEEVSNLDEEQEDLRDYCPGGYYPAEIGETLSQRYRILRKLGWGHFSTVWLVSDSATDCYAAVKIMKSARKYKETALDELALLKAASAQEQSSVVRLMDHFEVTNRGSGTHICMVLEVLGDNLLRPIVQGNYSGLSIPLVKHIIRQVLTGLSHLHSVCGIIHTDIKPENILLQMDPVSLEVLAAECVPAYLLPYQAVSSLCLYRQRREHSQAVRREAAIKERDKQELELQSMQTAQQINGLCCKIKVNSCKTNNNSCKVEENSCLTKEEKQKIRRKQKKKRKKEKAKIAKLTYTATTESELVCQDLKCDKLEPIIPQFIDTHGNNEGNDIIIKQKVPRSFSMDDIHEIQLTEDLLLGREESLECVNNHNLAEFDVKIADLGNACWVDKHFSENIQTRQYRAIEVLLGIPYSTSADIWSVACLAFELATGDYLFEPHQGDTYSRDEDHIALVTELLGSIPRHIALKGKYSKEFFNKKGDLRHIHRLEYWPLKDILVEKYRWELEEAELFSNFLMPMLNLVPGKRATADQCLASEWLFSKCT</sequence>
<dbReference type="InterPro" id="IPR011009">
    <property type="entry name" value="Kinase-like_dom_sf"/>
</dbReference>
<dbReference type="PROSITE" id="PS00107">
    <property type="entry name" value="PROTEIN_KINASE_ATP"/>
    <property type="match status" value="1"/>
</dbReference>
<feature type="binding site" evidence="9">
    <location>
        <position position="126"/>
    </location>
    <ligand>
        <name>ATP</name>
        <dbReference type="ChEBI" id="CHEBI:30616"/>
    </ligand>
</feature>
<comment type="catalytic activity">
    <reaction evidence="7">
        <text>L-threonyl-[protein] + ATP = O-phospho-L-threonyl-[protein] + ADP + H(+)</text>
        <dbReference type="Rhea" id="RHEA:46608"/>
        <dbReference type="Rhea" id="RHEA-COMP:11060"/>
        <dbReference type="Rhea" id="RHEA-COMP:11605"/>
        <dbReference type="ChEBI" id="CHEBI:15378"/>
        <dbReference type="ChEBI" id="CHEBI:30013"/>
        <dbReference type="ChEBI" id="CHEBI:30616"/>
        <dbReference type="ChEBI" id="CHEBI:61977"/>
        <dbReference type="ChEBI" id="CHEBI:456216"/>
        <dbReference type="EC" id="2.7.11.1"/>
    </reaction>
</comment>
<evidence type="ECO:0000256" key="7">
    <source>
        <dbReference type="ARBA" id="ARBA00047899"/>
    </source>
</evidence>
<dbReference type="SMART" id="SM00220">
    <property type="entry name" value="S_TKc"/>
    <property type="match status" value="1"/>
</dbReference>
<organism evidence="12 13">
    <name type="scientific">Oopsacas minuta</name>
    <dbReference type="NCBI Taxonomy" id="111878"/>
    <lineage>
        <taxon>Eukaryota</taxon>
        <taxon>Metazoa</taxon>
        <taxon>Porifera</taxon>
        <taxon>Hexactinellida</taxon>
        <taxon>Hexasterophora</taxon>
        <taxon>Lyssacinosida</taxon>
        <taxon>Leucopsacidae</taxon>
        <taxon>Oopsacas</taxon>
    </lineage>
</organism>
<dbReference type="AlphaFoldDB" id="A0AAV7JJP2"/>
<proteinExistence type="predicted"/>
<evidence type="ECO:0000256" key="1">
    <source>
        <dbReference type="ARBA" id="ARBA00012513"/>
    </source>
</evidence>
<dbReference type="GO" id="GO:0050684">
    <property type="term" value="P:regulation of mRNA processing"/>
    <property type="evidence" value="ECO:0007669"/>
    <property type="project" value="TreeGrafter"/>
</dbReference>
<keyword evidence="6 9" id="KW-0067">ATP-binding</keyword>
<dbReference type="PROSITE" id="PS00108">
    <property type="entry name" value="PROTEIN_KINASE_ST"/>
    <property type="match status" value="1"/>
</dbReference>
<dbReference type="GO" id="GO:0035556">
    <property type="term" value="P:intracellular signal transduction"/>
    <property type="evidence" value="ECO:0007669"/>
    <property type="project" value="TreeGrafter"/>
</dbReference>
<dbReference type="PROSITE" id="PS50011">
    <property type="entry name" value="PROTEIN_KINASE_DOM"/>
    <property type="match status" value="1"/>
</dbReference>
<evidence type="ECO:0000256" key="2">
    <source>
        <dbReference type="ARBA" id="ARBA00022527"/>
    </source>
</evidence>
<evidence type="ECO:0000256" key="4">
    <source>
        <dbReference type="ARBA" id="ARBA00022741"/>
    </source>
</evidence>